<dbReference type="InterPro" id="IPR002931">
    <property type="entry name" value="Transglutaminase-like"/>
</dbReference>
<reference evidence="2 3" key="1">
    <citation type="submission" date="2020-07" db="EMBL/GenBank/DDBJ databases">
        <title>Vallitalea guaymasensis genome.</title>
        <authorList>
            <person name="Postec A."/>
        </authorList>
    </citation>
    <scope>NUCLEOTIDE SEQUENCE [LARGE SCALE GENOMIC DNA]</scope>
    <source>
        <strain evidence="2 3">Ra1766G1</strain>
    </source>
</reference>
<evidence type="ECO:0000313" key="2">
    <source>
        <dbReference type="EMBL" id="QUH31788.1"/>
    </source>
</evidence>
<evidence type="ECO:0000313" key="3">
    <source>
        <dbReference type="Proteomes" id="UP000677305"/>
    </source>
</evidence>
<name>A0A8J8MF86_9FIRM</name>
<evidence type="ECO:0000259" key="1">
    <source>
        <dbReference type="SMART" id="SM00460"/>
    </source>
</evidence>
<proteinExistence type="predicted"/>
<dbReference type="Pfam" id="PF01841">
    <property type="entry name" value="Transglut_core"/>
    <property type="match status" value="1"/>
</dbReference>
<dbReference type="KEGG" id="vgu:HYG85_23780"/>
<dbReference type="SUPFAM" id="SSF54001">
    <property type="entry name" value="Cysteine proteinases"/>
    <property type="match status" value="1"/>
</dbReference>
<sequence>MPKGELQLKKIVLTFIVALIFVALAGTTAFAKSEIIKVNADNGTVSINYDTTNYSDLKVVVKKGSDKYIYNLNSSNEELPLQMGNGEYTVGIYKRADGNKYKLLTSSKVHNDTTNNTVFLASVQNVHWTSNSNAAILAKELTKDAKTDREKIEVIYNYIIDNVKYDDEKAKNVSSRYLPSTNETLASKKGICYDYASLFAVMLRSLNIPTKLVHGDSNFTSVYHAWNEVLVDNNWIVVDTTIDAAYKSEGVKVSYEKDPSDYSAKKVF</sequence>
<dbReference type="RefSeq" id="WP_212691719.1">
    <property type="nucleotide sequence ID" value="NZ_CP058561.1"/>
</dbReference>
<dbReference type="EMBL" id="CP058561">
    <property type="protein sequence ID" value="QUH31788.1"/>
    <property type="molecule type" value="Genomic_DNA"/>
</dbReference>
<gene>
    <name evidence="2" type="ORF">HYG85_23780</name>
</gene>
<dbReference type="Proteomes" id="UP000677305">
    <property type="component" value="Chromosome"/>
</dbReference>
<dbReference type="GO" id="GO:0005737">
    <property type="term" value="C:cytoplasm"/>
    <property type="evidence" value="ECO:0007669"/>
    <property type="project" value="TreeGrafter"/>
</dbReference>
<dbReference type="InterPro" id="IPR038765">
    <property type="entry name" value="Papain-like_cys_pep_sf"/>
</dbReference>
<dbReference type="InterPro" id="IPR052557">
    <property type="entry name" value="CAP/Cytokinesis_protein"/>
</dbReference>
<dbReference type="PANTHER" id="PTHR46333:SF2">
    <property type="entry name" value="CYTOKINESIS PROTEIN 3"/>
    <property type="match status" value="1"/>
</dbReference>
<accession>A0A8J8MF86</accession>
<keyword evidence="3" id="KW-1185">Reference proteome</keyword>
<protein>
    <submittedName>
        <fullName evidence="2">Transglutaminase domain-containing protein</fullName>
    </submittedName>
</protein>
<dbReference type="AlphaFoldDB" id="A0A8J8MF86"/>
<organism evidence="2 3">
    <name type="scientific">Vallitalea guaymasensis</name>
    <dbReference type="NCBI Taxonomy" id="1185412"/>
    <lineage>
        <taxon>Bacteria</taxon>
        <taxon>Bacillati</taxon>
        <taxon>Bacillota</taxon>
        <taxon>Clostridia</taxon>
        <taxon>Lachnospirales</taxon>
        <taxon>Vallitaleaceae</taxon>
        <taxon>Vallitalea</taxon>
    </lineage>
</organism>
<dbReference type="Gene3D" id="3.10.620.30">
    <property type="match status" value="1"/>
</dbReference>
<dbReference type="PANTHER" id="PTHR46333">
    <property type="entry name" value="CYTOKINESIS PROTEIN 3"/>
    <property type="match status" value="1"/>
</dbReference>
<feature type="domain" description="Transglutaminase-like" evidence="1">
    <location>
        <begin position="184"/>
        <end position="242"/>
    </location>
</feature>
<dbReference type="SMART" id="SM00460">
    <property type="entry name" value="TGc"/>
    <property type="match status" value="1"/>
</dbReference>